<dbReference type="AlphaFoldDB" id="A0A8J3FZ95"/>
<name>A0A8J3FZ95_9BURK</name>
<protein>
    <recommendedName>
        <fullName evidence="1">Immunity protein 35 domain-containing protein</fullName>
    </recommendedName>
</protein>
<feature type="domain" description="Immunity protein 35" evidence="1">
    <location>
        <begin position="26"/>
        <end position="69"/>
    </location>
</feature>
<dbReference type="EMBL" id="BMZG01000020">
    <property type="protein sequence ID" value="GHA79964.1"/>
    <property type="molecule type" value="Genomic_DNA"/>
</dbReference>
<dbReference type="Pfam" id="PF15567">
    <property type="entry name" value="Imm35"/>
    <property type="match status" value="1"/>
</dbReference>
<reference evidence="2" key="1">
    <citation type="journal article" date="2014" name="Int. J. Syst. Evol. Microbiol.">
        <title>Complete genome sequence of Corynebacterium casei LMG S-19264T (=DSM 44701T), isolated from a smear-ripened cheese.</title>
        <authorList>
            <consortium name="US DOE Joint Genome Institute (JGI-PGF)"/>
            <person name="Walter F."/>
            <person name="Albersmeier A."/>
            <person name="Kalinowski J."/>
            <person name="Ruckert C."/>
        </authorList>
    </citation>
    <scope>NUCLEOTIDE SEQUENCE</scope>
    <source>
        <strain evidence="2">KCTC 32501</strain>
    </source>
</reference>
<gene>
    <name evidence="2" type="ORF">GCM10009007_21040</name>
</gene>
<evidence type="ECO:0000313" key="3">
    <source>
        <dbReference type="Proteomes" id="UP000614287"/>
    </source>
</evidence>
<comment type="caution">
    <text evidence="2">The sequence shown here is derived from an EMBL/GenBank/DDBJ whole genome shotgun (WGS) entry which is preliminary data.</text>
</comment>
<evidence type="ECO:0000313" key="2">
    <source>
        <dbReference type="EMBL" id="GHA79964.1"/>
    </source>
</evidence>
<reference evidence="2" key="2">
    <citation type="submission" date="2020-09" db="EMBL/GenBank/DDBJ databases">
        <authorList>
            <person name="Sun Q."/>
            <person name="Kim S."/>
        </authorList>
    </citation>
    <scope>NUCLEOTIDE SEQUENCE</scope>
    <source>
        <strain evidence="2">KCTC 32501</strain>
    </source>
</reference>
<organism evidence="2 3">
    <name type="scientific">Formosimonas limnophila</name>
    <dbReference type="NCBI Taxonomy" id="1384487"/>
    <lineage>
        <taxon>Bacteria</taxon>
        <taxon>Pseudomonadati</taxon>
        <taxon>Pseudomonadota</taxon>
        <taxon>Betaproteobacteria</taxon>
        <taxon>Burkholderiales</taxon>
        <taxon>Burkholderiaceae</taxon>
        <taxon>Formosimonas</taxon>
    </lineage>
</organism>
<sequence length="78" mass="9180">MTEQNAKKLAQEYILTKMIPLEDDAYSITRVEEFSEGWYVYYQSSKFLQTRDMGYSLVGNTPIFVSKDGLIVESRRNW</sequence>
<dbReference type="InterPro" id="IPR029082">
    <property type="entry name" value="Imm35"/>
</dbReference>
<evidence type="ECO:0000259" key="1">
    <source>
        <dbReference type="Pfam" id="PF15567"/>
    </source>
</evidence>
<keyword evidence="3" id="KW-1185">Reference proteome</keyword>
<proteinExistence type="predicted"/>
<dbReference type="Proteomes" id="UP000614287">
    <property type="component" value="Unassembled WGS sequence"/>
</dbReference>
<dbReference type="RefSeq" id="WP_189493935.1">
    <property type="nucleotide sequence ID" value="NZ_BMZG01000020.1"/>
</dbReference>
<accession>A0A8J3FZ95</accession>